<dbReference type="Pfam" id="PF13456">
    <property type="entry name" value="RVT_3"/>
    <property type="match status" value="1"/>
</dbReference>
<dbReference type="GO" id="GO:0003676">
    <property type="term" value="F:nucleic acid binding"/>
    <property type="evidence" value="ECO:0007669"/>
    <property type="project" value="InterPro"/>
</dbReference>
<evidence type="ECO:0000259" key="1">
    <source>
        <dbReference type="Pfam" id="PF13456"/>
    </source>
</evidence>
<protein>
    <recommendedName>
        <fullName evidence="1">RNase H type-1 domain-containing protein</fullName>
    </recommendedName>
</protein>
<dbReference type="InterPro" id="IPR053151">
    <property type="entry name" value="RNase_H-like"/>
</dbReference>
<dbReference type="PANTHER" id="PTHR47723">
    <property type="entry name" value="OS05G0353850 PROTEIN"/>
    <property type="match status" value="1"/>
</dbReference>
<accession>A0A9D3ZP24</accession>
<dbReference type="Gene3D" id="3.30.420.10">
    <property type="entry name" value="Ribonuclease H-like superfamily/Ribonuclease H"/>
    <property type="match status" value="1"/>
</dbReference>
<dbReference type="InterPro" id="IPR036397">
    <property type="entry name" value="RNaseH_sf"/>
</dbReference>
<dbReference type="AlphaFoldDB" id="A0A9D3ZP24"/>
<sequence>MLTWQLPASGWVKVNVDGSVSHCHLRALVGGVIRGPSGGLLVGFTMATYMAGIYQIEARAVLEVLQLAWEKGFRRVEVESDNAMLIKSLQSSLAIVNNVKEIRMIHKYCFKNWRINFRHFQRGNNKVVDCLTKVAEGDLDQLMVLEEPSIFVREFLDEDISLSLLVKGVKINYLQRSKPCFRRCSSSGFVSSRRVVDQSRCQVCKTNSKPHSEPEKFAN</sequence>
<name>A0A9D3ZP24_9ROSI</name>
<dbReference type="InterPro" id="IPR012337">
    <property type="entry name" value="RNaseH-like_sf"/>
</dbReference>
<dbReference type="InterPro" id="IPR044730">
    <property type="entry name" value="RNase_H-like_dom_plant"/>
</dbReference>
<dbReference type="Proteomes" id="UP000828251">
    <property type="component" value="Unassembled WGS sequence"/>
</dbReference>
<reference evidence="2 3" key="1">
    <citation type="journal article" date="2021" name="Plant Biotechnol. J.">
        <title>Multi-omics assisted identification of the key and species-specific regulatory components of drought-tolerant mechanisms in Gossypium stocksii.</title>
        <authorList>
            <person name="Yu D."/>
            <person name="Ke L."/>
            <person name="Zhang D."/>
            <person name="Wu Y."/>
            <person name="Sun Y."/>
            <person name="Mei J."/>
            <person name="Sun J."/>
            <person name="Sun Y."/>
        </authorList>
    </citation>
    <scope>NUCLEOTIDE SEQUENCE [LARGE SCALE GENOMIC DNA]</scope>
    <source>
        <strain evidence="3">cv. E1</strain>
        <tissue evidence="2">Leaf</tissue>
    </source>
</reference>
<evidence type="ECO:0000313" key="3">
    <source>
        <dbReference type="Proteomes" id="UP000828251"/>
    </source>
</evidence>
<comment type="caution">
    <text evidence="2">The sequence shown here is derived from an EMBL/GenBank/DDBJ whole genome shotgun (WGS) entry which is preliminary data.</text>
</comment>
<dbReference type="OrthoDB" id="955670at2759"/>
<dbReference type="SUPFAM" id="SSF53098">
    <property type="entry name" value="Ribonuclease H-like"/>
    <property type="match status" value="1"/>
</dbReference>
<evidence type="ECO:0000313" key="2">
    <source>
        <dbReference type="EMBL" id="KAH1056181.1"/>
    </source>
</evidence>
<keyword evidence="3" id="KW-1185">Reference proteome</keyword>
<organism evidence="2 3">
    <name type="scientific">Gossypium stocksii</name>
    <dbReference type="NCBI Taxonomy" id="47602"/>
    <lineage>
        <taxon>Eukaryota</taxon>
        <taxon>Viridiplantae</taxon>
        <taxon>Streptophyta</taxon>
        <taxon>Embryophyta</taxon>
        <taxon>Tracheophyta</taxon>
        <taxon>Spermatophyta</taxon>
        <taxon>Magnoliopsida</taxon>
        <taxon>eudicotyledons</taxon>
        <taxon>Gunneridae</taxon>
        <taxon>Pentapetalae</taxon>
        <taxon>rosids</taxon>
        <taxon>malvids</taxon>
        <taxon>Malvales</taxon>
        <taxon>Malvaceae</taxon>
        <taxon>Malvoideae</taxon>
        <taxon>Gossypium</taxon>
    </lineage>
</organism>
<dbReference type="CDD" id="cd06222">
    <property type="entry name" value="RNase_H_like"/>
    <property type="match status" value="1"/>
</dbReference>
<dbReference type="PANTHER" id="PTHR47723:SF24">
    <property type="entry name" value="RNASE H TYPE-1 DOMAIN-CONTAINING PROTEIN"/>
    <property type="match status" value="1"/>
</dbReference>
<dbReference type="GO" id="GO:0004523">
    <property type="term" value="F:RNA-DNA hybrid ribonuclease activity"/>
    <property type="evidence" value="ECO:0007669"/>
    <property type="project" value="InterPro"/>
</dbReference>
<proteinExistence type="predicted"/>
<dbReference type="InterPro" id="IPR002156">
    <property type="entry name" value="RNaseH_domain"/>
</dbReference>
<dbReference type="EMBL" id="JAIQCV010000010">
    <property type="protein sequence ID" value="KAH1056181.1"/>
    <property type="molecule type" value="Genomic_DNA"/>
</dbReference>
<feature type="domain" description="RNase H type-1" evidence="1">
    <location>
        <begin position="15"/>
        <end position="133"/>
    </location>
</feature>
<gene>
    <name evidence="2" type="ORF">J1N35_034246</name>
</gene>